<protein>
    <submittedName>
        <fullName evidence="1">Uncharacterized protein</fullName>
    </submittedName>
</protein>
<sequence length="140" mass="15422">MNELATIRSKGLAACEAALKRLLEGRPLIHSHVGMDVSKITAGVVSHEAGFDRGYLKKSRSAHLPLLAKIAAVRQGGSKSVSHSISQRQILLEGRLLKVESQMLEAINQRNLVLVQNLQLWERIKELEGVVREKKVISIG</sequence>
<keyword evidence="2" id="KW-1185">Reference proteome</keyword>
<name>A0ABX8IZS7_9GAMM</name>
<gene>
    <name evidence="1" type="ORF">KQ248_08070</name>
</gene>
<dbReference type="Proteomes" id="UP000683436">
    <property type="component" value="Chromosome"/>
</dbReference>
<reference evidence="1 2" key="1">
    <citation type="submission" date="2021-06" db="EMBL/GenBank/DDBJ databases">
        <title>Microbial metabolic specificity influences pelagic lipid remineralization.</title>
        <authorList>
            <person name="Behrendt L."/>
            <person name="Hunter J.E."/>
            <person name="Alcolombri U."/>
            <person name="Smriga S."/>
            <person name="Mincer T."/>
            <person name="Lowenstein D.P."/>
            <person name="Peaudecerf F.J."/>
            <person name="Fernandez V.I."/>
            <person name="Fredricks H."/>
            <person name="Almblad H."/>
            <person name="Harrison J.J."/>
            <person name="Stocker R."/>
            <person name="Van Mooy B.A.S."/>
        </authorList>
    </citation>
    <scope>NUCLEOTIDE SEQUENCE [LARGE SCALE GENOMIC DNA]</scope>
    <source>
        <strain evidence="1 2">A252</strain>
    </source>
</reference>
<evidence type="ECO:0000313" key="2">
    <source>
        <dbReference type="Proteomes" id="UP000683436"/>
    </source>
</evidence>
<dbReference type="EMBL" id="CP076683">
    <property type="protein sequence ID" value="QWV19266.1"/>
    <property type="molecule type" value="Genomic_DNA"/>
</dbReference>
<proteinExistence type="predicted"/>
<organism evidence="1 2">
    <name type="scientific">Stutzerimonas zhaodongensis</name>
    <dbReference type="NCBI Taxonomy" id="1176257"/>
    <lineage>
        <taxon>Bacteria</taxon>
        <taxon>Pseudomonadati</taxon>
        <taxon>Pseudomonadota</taxon>
        <taxon>Gammaproteobacteria</taxon>
        <taxon>Pseudomonadales</taxon>
        <taxon>Pseudomonadaceae</taxon>
        <taxon>Stutzerimonas</taxon>
    </lineage>
</organism>
<accession>A0ABX8IZS7</accession>
<evidence type="ECO:0000313" key="1">
    <source>
        <dbReference type="EMBL" id="QWV19266.1"/>
    </source>
</evidence>